<evidence type="ECO:0000313" key="8">
    <source>
        <dbReference type="EMBL" id="GAK97106.1"/>
    </source>
</evidence>
<dbReference type="PANTHER" id="PTHR10173:SF52">
    <property type="entry name" value="METHIONINE-R-SULFOXIDE REDUCTASE B1"/>
    <property type="match status" value="1"/>
</dbReference>
<dbReference type="AlphaFoldDB" id="A0A090QNN1"/>
<dbReference type="EMBL" id="BBML01000004">
    <property type="protein sequence ID" value="GAK97106.1"/>
    <property type="molecule type" value="Genomic_DNA"/>
</dbReference>
<dbReference type="EC" id="1.8.4.12" evidence="3"/>
<comment type="catalytic activity">
    <reaction evidence="7">
        <text>L-methionyl-[protein] + [thioredoxin]-disulfide + H2O = L-methionyl-(R)-S-oxide-[protein] + [thioredoxin]-dithiol</text>
        <dbReference type="Rhea" id="RHEA:24164"/>
        <dbReference type="Rhea" id="RHEA-COMP:10698"/>
        <dbReference type="Rhea" id="RHEA-COMP:10700"/>
        <dbReference type="Rhea" id="RHEA-COMP:12313"/>
        <dbReference type="Rhea" id="RHEA-COMP:12314"/>
        <dbReference type="ChEBI" id="CHEBI:15377"/>
        <dbReference type="ChEBI" id="CHEBI:16044"/>
        <dbReference type="ChEBI" id="CHEBI:29950"/>
        <dbReference type="ChEBI" id="CHEBI:45764"/>
        <dbReference type="ChEBI" id="CHEBI:50058"/>
        <dbReference type="EC" id="1.8.4.12"/>
    </reaction>
</comment>
<dbReference type="NCBIfam" id="TIGR00357">
    <property type="entry name" value="peptide-methionine (R)-S-oxide reductase MsrB"/>
    <property type="match status" value="1"/>
</dbReference>
<reference evidence="8" key="1">
    <citation type="journal article" date="2014" name="Genome Announc.">
        <title>Draft Genome Sequences of Marine Flavobacterium Nonlabens Strains NR17, NR24, NR27, NR32, NR33, and Ara13.</title>
        <authorList>
            <person name="Nakanishi M."/>
            <person name="Meirelles P."/>
            <person name="Suzuki R."/>
            <person name="Takatani N."/>
            <person name="Mino S."/>
            <person name="Suda W."/>
            <person name="Oshima K."/>
            <person name="Hattori M."/>
            <person name="Ohkuma M."/>
            <person name="Hosokawa M."/>
            <person name="Miyashita K."/>
            <person name="Thompson F.L."/>
            <person name="Niwa A."/>
            <person name="Sawabe T."/>
            <person name="Sawabe T."/>
        </authorList>
    </citation>
    <scope>NUCLEOTIDE SEQUENCE [LARGE SCALE GENOMIC DNA]</scope>
    <source>
        <strain evidence="8">JCM 19294</strain>
    </source>
</reference>
<keyword evidence="9" id="KW-1185">Reference proteome</keyword>
<dbReference type="RefSeq" id="WP_042278659.1">
    <property type="nucleotide sequence ID" value="NZ_BBML01000004.1"/>
</dbReference>
<proteinExistence type="inferred from homology"/>
<evidence type="ECO:0000256" key="2">
    <source>
        <dbReference type="ARBA" id="ARBA00007174"/>
    </source>
</evidence>
<evidence type="ECO:0000256" key="4">
    <source>
        <dbReference type="ARBA" id="ARBA00022723"/>
    </source>
</evidence>
<evidence type="ECO:0000313" key="9">
    <source>
        <dbReference type="Proteomes" id="UP000029221"/>
    </source>
</evidence>
<keyword evidence="4" id="KW-0479">Metal-binding</keyword>
<name>A0A090QNN1_9FLAO</name>
<evidence type="ECO:0000256" key="5">
    <source>
        <dbReference type="ARBA" id="ARBA00022833"/>
    </source>
</evidence>
<sequence>MKKTEAEWKEELTPEQYYILREKGTERPFSGEYNTHFEKGMYVCAACNNPLFKSETKFDSGCGWPSFDGEIPGAIERKLDKSHGMIRTEILCSNCGGHLGHVFNDGPTASGIRHCVNSISIDFKSNQ</sequence>
<evidence type="ECO:0000256" key="6">
    <source>
        <dbReference type="ARBA" id="ARBA00023002"/>
    </source>
</evidence>
<protein>
    <recommendedName>
        <fullName evidence="3">peptide-methionine (R)-S-oxide reductase</fullName>
        <ecNumber evidence="3">1.8.4.12</ecNumber>
    </recommendedName>
</protein>
<accession>A0A2S7TCK0</accession>
<dbReference type="PANTHER" id="PTHR10173">
    <property type="entry name" value="METHIONINE SULFOXIDE REDUCTASE"/>
    <property type="match status" value="1"/>
</dbReference>
<comment type="similarity">
    <text evidence="2">Belongs to the MsrB Met sulfoxide reductase family.</text>
</comment>
<dbReference type="GO" id="GO:0033743">
    <property type="term" value="F:peptide-methionine (R)-S-oxide reductase activity"/>
    <property type="evidence" value="ECO:0007669"/>
    <property type="project" value="UniProtKB-EC"/>
</dbReference>
<dbReference type="Pfam" id="PF01641">
    <property type="entry name" value="SelR"/>
    <property type="match status" value="1"/>
</dbReference>
<keyword evidence="6 8" id="KW-0560">Oxidoreductase</keyword>
<comment type="cofactor">
    <cofactor evidence="1">
        <name>Zn(2+)</name>
        <dbReference type="ChEBI" id="CHEBI:29105"/>
    </cofactor>
</comment>
<dbReference type="eggNOG" id="COG0229">
    <property type="taxonomic scope" value="Bacteria"/>
</dbReference>
<accession>A0A090QNN1</accession>
<organism evidence="8 9">
    <name type="scientific">Nonlabens tegetincola</name>
    <dbReference type="NCBI Taxonomy" id="323273"/>
    <lineage>
        <taxon>Bacteria</taxon>
        <taxon>Pseudomonadati</taxon>
        <taxon>Bacteroidota</taxon>
        <taxon>Flavobacteriia</taxon>
        <taxon>Flavobacteriales</taxon>
        <taxon>Flavobacteriaceae</taxon>
        <taxon>Nonlabens</taxon>
    </lineage>
</organism>
<dbReference type="OrthoDB" id="4174719at2"/>
<dbReference type="InterPro" id="IPR002579">
    <property type="entry name" value="Met_Sox_Rdtase_MsrB_dom"/>
</dbReference>
<dbReference type="GO" id="GO:0005737">
    <property type="term" value="C:cytoplasm"/>
    <property type="evidence" value="ECO:0007669"/>
    <property type="project" value="TreeGrafter"/>
</dbReference>
<evidence type="ECO:0000256" key="3">
    <source>
        <dbReference type="ARBA" id="ARBA00012499"/>
    </source>
</evidence>
<dbReference type="SUPFAM" id="SSF51316">
    <property type="entry name" value="Mss4-like"/>
    <property type="match status" value="1"/>
</dbReference>
<dbReference type="InterPro" id="IPR028427">
    <property type="entry name" value="Met_Sox_Rdtase_MsrB"/>
</dbReference>
<comment type="caution">
    <text evidence="8">The sequence shown here is derived from an EMBL/GenBank/DDBJ whole genome shotgun (WGS) entry which is preliminary data.</text>
</comment>
<dbReference type="GO" id="GO:0006979">
    <property type="term" value="P:response to oxidative stress"/>
    <property type="evidence" value="ECO:0007669"/>
    <property type="project" value="InterPro"/>
</dbReference>
<dbReference type="InterPro" id="IPR011057">
    <property type="entry name" value="Mss4-like_sf"/>
</dbReference>
<evidence type="ECO:0000256" key="7">
    <source>
        <dbReference type="ARBA" id="ARBA00048488"/>
    </source>
</evidence>
<gene>
    <name evidence="8" type="ORF">JCM19294_612</name>
</gene>
<dbReference type="Gene3D" id="2.170.150.20">
    <property type="entry name" value="Peptide methionine sulfoxide reductase"/>
    <property type="match status" value="1"/>
</dbReference>
<dbReference type="PROSITE" id="PS51790">
    <property type="entry name" value="MSRB"/>
    <property type="match status" value="1"/>
</dbReference>
<dbReference type="STRING" id="319236.BST91_04370"/>
<keyword evidence="5" id="KW-0862">Zinc</keyword>
<evidence type="ECO:0000256" key="1">
    <source>
        <dbReference type="ARBA" id="ARBA00001947"/>
    </source>
</evidence>
<dbReference type="FunFam" id="2.170.150.20:FF:000001">
    <property type="entry name" value="Peptide methionine sulfoxide reductase MsrB"/>
    <property type="match status" value="1"/>
</dbReference>
<dbReference type="Proteomes" id="UP000029221">
    <property type="component" value="Unassembled WGS sequence"/>
</dbReference>
<dbReference type="GO" id="GO:0030091">
    <property type="term" value="P:protein repair"/>
    <property type="evidence" value="ECO:0007669"/>
    <property type="project" value="InterPro"/>
</dbReference>
<dbReference type="GO" id="GO:0046872">
    <property type="term" value="F:metal ion binding"/>
    <property type="evidence" value="ECO:0007669"/>
    <property type="project" value="UniProtKB-KW"/>
</dbReference>